<gene>
    <name evidence="1" type="ORF">FE633_29550</name>
</gene>
<sequence length="105" mass="11639">MQKRRSHPGTGRDVVARHGCPLGTLCTDLGNREDDLGPEAAKLMSLVLDWAEDQFRQLNTDDPRACAVHLLTGVQGGALLANAFRDPDLLTRHVRHLEEWIDSLS</sequence>
<reference evidence="1 2" key="1">
    <citation type="submission" date="2019-05" db="EMBL/GenBank/DDBJ databases">
        <title>Streptomyces sp. NEAU-C151, a novel actinomycete isolated from soil.</title>
        <authorList>
            <person name="Han L."/>
            <person name="Jiang H."/>
        </authorList>
    </citation>
    <scope>NUCLEOTIDE SEQUENCE [LARGE SCALE GENOMIC DNA]</scope>
    <source>
        <strain evidence="1 2">NEAU-C151</strain>
    </source>
</reference>
<accession>A0A5R9FKI2</accession>
<evidence type="ECO:0000313" key="2">
    <source>
        <dbReference type="Proteomes" id="UP000305906"/>
    </source>
</evidence>
<protein>
    <recommendedName>
        <fullName evidence="3">TetR/AcrR family transcriptional regulator</fullName>
    </recommendedName>
</protein>
<dbReference type="InterPro" id="IPR036271">
    <property type="entry name" value="Tet_transcr_reg_TetR-rel_C_sf"/>
</dbReference>
<dbReference type="SUPFAM" id="SSF48498">
    <property type="entry name" value="Tetracyclin repressor-like, C-terminal domain"/>
    <property type="match status" value="1"/>
</dbReference>
<dbReference type="AlphaFoldDB" id="A0A5R9FKI2"/>
<dbReference type="EMBL" id="VBZC01000038">
    <property type="protein sequence ID" value="TLS42636.1"/>
    <property type="molecule type" value="Genomic_DNA"/>
</dbReference>
<proteinExistence type="predicted"/>
<dbReference type="RefSeq" id="WP_138048241.1">
    <property type="nucleotide sequence ID" value="NZ_VBZC01000038.1"/>
</dbReference>
<evidence type="ECO:0008006" key="3">
    <source>
        <dbReference type="Google" id="ProtNLM"/>
    </source>
</evidence>
<evidence type="ECO:0000313" key="1">
    <source>
        <dbReference type="EMBL" id="TLS42636.1"/>
    </source>
</evidence>
<dbReference type="Gene3D" id="1.10.357.10">
    <property type="entry name" value="Tetracycline Repressor, domain 2"/>
    <property type="match status" value="1"/>
</dbReference>
<dbReference type="Proteomes" id="UP000305906">
    <property type="component" value="Unassembled WGS sequence"/>
</dbReference>
<name>A0A5R9FKI2_9ACTN</name>
<organism evidence="1 2">
    <name type="scientific">Streptomyces montanus</name>
    <dbReference type="NCBI Taxonomy" id="2580423"/>
    <lineage>
        <taxon>Bacteria</taxon>
        <taxon>Bacillati</taxon>
        <taxon>Actinomycetota</taxon>
        <taxon>Actinomycetes</taxon>
        <taxon>Kitasatosporales</taxon>
        <taxon>Streptomycetaceae</taxon>
        <taxon>Streptomyces</taxon>
    </lineage>
</organism>
<comment type="caution">
    <text evidence="1">The sequence shown here is derived from an EMBL/GenBank/DDBJ whole genome shotgun (WGS) entry which is preliminary data.</text>
</comment>
<keyword evidence="2" id="KW-1185">Reference proteome</keyword>